<proteinExistence type="predicted"/>
<evidence type="ECO:0000313" key="3">
    <source>
        <dbReference type="EMBL" id="EPS66421.1"/>
    </source>
</evidence>
<dbReference type="PANTHER" id="PTHR31469:SF8">
    <property type="entry name" value="OS07G0641000 PROTEIN"/>
    <property type="match status" value="1"/>
</dbReference>
<evidence type="ECO:0000256" key="1">
    <source>
        <dbReference type="SAM" id="MobiDB-lite"/>
    </source>
</evidence>
<feature type="non-terminal residue" evidence="3">
    <location>
        <position position="395"/>
    </location>
</feature>
<keyword evidence="2" id="KW-1133">Transmembrane helix</keyword>
<accession>S8CNR3</accession>
<dbReference type="PANTHER" id="PTHR31469">
    <property type="entry name" value="OS07G0633600 PROTEIN"/>
    <property type="match status" value="1"/>
</dbReference>
<dbReference type="OrthoDB" id="1903705at2759"/>
<dbReference type="AlphaFoldDB" id="S8CNR3"/>
<sequence length="395" mass="44907">MAIQRPHRRGKSVSPLFISLTLVAFIVVLYLASYLASTSSASVKNFVTGKRNLGRGLNDKYLYWGGRIDCPGKYCDTCQGLGHQESSLRCALEEALFLGRTFVMPSMMCINPMHNKKTIIHRSENMDSDESWMDGFCSMDSLYDIGLISNTVPVIMDNSEEWHQVLTTGMRLGTRGIANVQGVGRTDLKKISPYPNLLVINRTASPLSWQSFRFMECKDRKNRSSIILPDFFLPSMAAANLRNAAEKVKSILGDYDAIHVRRGDILKTRKDGYGVERSLHPHLDRDTQPEFILCRISKWVAAGRTLFVASNERKPGFFSPLGVRYKLAYSWNYSWVLDPVIKNNYQLFMVERIVMKGAKVLIKTYREEESDLSLTDDPKKNTKNWQVPVYTEEGT</sequence>
<keyword evidence="4" id="KW-1185">Reference proteome</keyword>
<keyword evidence="2" id="KW-0472">Membrane</keyword>
<feature type="transmembrane region" description="Helical" evidence="2">
    <location>
        <begin position="12"/>
        <end position="36"/>
    </location>
</feature>
<gene>
    <name evidence="3" type="ORF">M569_08351</name>
</gene>
<evidence type="ECO:0000313" key="4">
    <source>
        <dbReference type="Proteomes" id="UP000015453"/>
    </source>
</evidence>
<evidence type="ECO:0000256" key="2">
    <source>
        <dbReference type="SAM" id="Phobius"/>
    </source>
</evidence>
<dbReference type="EMBL" id="AUSU01003690">
    <property type="protein sequence ID" value="EPS66421.1"/>
    <property type="molecule type" value="Genomic_DNA"/>
</dbReference>
<organism evidence="3 4">
    <name type="scientific">Genlisea aurea</name>
    <dbReference type="NCBI Taxonomy" id="192259"/>
    <lineage>
        <taxon>Eukaryota</taxon>
        <taxon>Viridiplantae</taxon>
        <taxon>Streptophyta</taxon>
        <taxon>Embryophyta</taxon>
        <taxon>Tracheophyta</taxon>
        <taxon>Spermatophyta</taxon>
        <taxon>Magnoliopsida</taxon>
        <taxon>eudicotyledons</taxon>
        <taxon>Gunneridae</taxon>
        <taxon>Pentapetalae</taxon>
        <taxon>asterids</taxon>
        <taxon>lamiids</taxon>
        <taxon>Lamiales</taxon>
        <taxon>Lentibulariaceae</taxon>
        <taxon>Genlisea</taxon>
    </lineage>
</organism>
<keyword evidence="2" id="KW-0812">Transmembrane</keyword>
<feature type="region of interest" description="Disordered" evidence="1">
    <location>
        <begin position="372"/>
        <end position="395"/>
    </location>
</feature>
<dbReference type="Proteomes" id="UP000015453">
    <property type="component" value="Unassembled WGS sequence"/>
</dbReference>
<protein>
    <submittedName>
        <fullName evidence="3">Uncharacterized protein</fullName>
    </submittedName>
</protein>
<dbReference type="GO" id="GO:0005794">
    <property type="term" value="C:Golgi apparatus"/>
    <property type="evidence" value="ECO:0007669"/>
    <property type="project" value="TreeGrafter"/>
</dbReference>
<reference evidence="3 4" key="1">
    <citation type="journal article" date="2013" name="BMC Genomics">
        <title>The miniature genome of a carnivorous plant Genlisea aurea contains a low number of genes and short non-coding sequences.</title>
        <authorList>
            <person name="Leushkin E.V."/>
            <person name="Sutormin R.A."/>
            <person name="Nabieva E.R."/>
            <person name="Penin A.A."/>
            <person name="Kondrashov A.S."/>
            <person name="Logacheva M.D."/>
        </authorList>
    </citation>
    <scope>NUCLEOTIDE SEQUENCE [LARGE SCALE GENOMIC DNA]</scope>
</reference>
<name>S8CNR3_9LAMI</name>
<comment type="caution">
    <text evidence="3">The sequence shown here is derived from an EMBL/GenBank/DDBJ whole genome shotgun (WGS) entry which is preliminary data.</text>
</comment>